<evidence type="ECO:0000313" key="1">
    <source>
        <dbReference type="EMBL" id="CAH2016610.1"/>
    </source>
</evidence>
<proteinExistence type="predicted"/>
<comment type="caution">
    <text evidence="1">The sequence shown here is derived from an EMBL/GenBank/DDBJ whole genome shotgun (WGS) entry which is preliminary data.</text>
</comment>
<dbReference type="EMBL" id="CAKOFQ010008960">
    <property type="protein sequence ID" value="CAH2016610.1"/>
    <property type="molecule type" value="Genomic_DNA"/>
</dbReference>
<accession>A0A9P0QBJ0</accession>
<keyword evidence="2" id="KW-1185">Reference proteome</keyword>
<evidence type="ECO:0000313" key="2">
    <source>
        <dbReference type="Proteomes" id="UP001152888"/>
    </source>
</evidence>
<organism evidence="1 2">
    <name type="scientific">Acanthoscelides obtectus</name>
    <name type="common">Bean weevil</name>
    <name type="synonym">Bruchus obtectus</name>
    <dbReference type="NCBI Taxonomy" id="200917"/>
    <lineage>
        <taxon>Eukaryota</taxon>
        <taxon>Metazoa</taxon>
        <taxon>Ecdysozoa</taxon>
        <taxon>Arthropoda</taxon>
        <taxon>Hexapoda</taxon>
        <taxon>Insecta</taxon>
        <taxon>Pterygota</taxon>
        <taxon>Neoptera</taxon>
        <taxon>Endopterygota</taxon>
        <taxon>Coleoptera</taxon>
        <taxon>Polyphaga</taxon>
        <taxon>Cucujiformia</taxon>
        <taxon>Chrysomeloidea</taxon>
        <taxon>Chrysomelidae</taxon>
        <taxon>Bruchinae</taxon>
        <taxon>Bruchini</taxon>
        <taxon>Acanthoscelides</taxon>
    </lineage>
</organism>
<gene>
    <name evidence="1" type="ORF">ACAOBT_LOCUS35493</name>
</gene>
<protein>
    <submittedName>
        <fullName evidence="1">Uncharacterized protein</fullName>
    </submittedName>
</protein>
<dbReference type="OrthoDB" id="6740080at2759"/>
<dbReference type="AlphaFoldDB" id="A0A9P0QBJ0"/>
<reference evidence="1" key="1">
    <citation type="submission" date="2022-03" db="EMBL/GenBank/DDBJ databases">
        <authorList>
            <person name="Sayadi A."/>
        </authorList>
    </citation>
    <scope>NUCLEOTIDE SEQUENCE</scope>
</reference>
<sequence>MNHTDFRNYDIKDQMVYHSISPGKKAHDPTVTNLREIHYQSKGKIQINLQFQDELTDLPQGILKKPCMIHHQRRYTDGLKISNKKYDHLQDLKSTLADEVYSFYENLPYE</sequence>
<dbReference type="Proteomes" id="UP001152888">
    <property type="component" value="Unassembled WGS sequence"/>
</dbReference>
<name>A0A9P0QBJ0_ACAOB</name>